<evidence type="ECO:0000313" key="1">
    <source>
        <dbReference type="EMBL" id="EKO41245.1"/>
    </source>
</evidence>
<name>K6GWJ9_9BACT</name>
<gene>
    <name evidence="1" type="ORF">B193_0023</name>
</gene>
<dbReference type="EMBL" id="ALAO01000012">
    <property type="protein sequence ID" value="EKO41245.1"/>
    <property type="molecule type" value="Genomic_DNA"/>
</dbReference>
<protein>
    <submittedName>
        <fullName evidence="1">Uncharacterized protein</fullName>
    </submittedName>
</protein>
<dbReference type="Proteomes" id="UP000006272">
    <property type="component" value="Unassembled WGS sequence"/>
</dbReference>
<proteinExistence type="predicted"/>
<organism evidence="1 2">
    <name type="scientific">Solidesulfovibrio magneticus str. Maddingley MBC34</name>
    <dbReference type="NCBI Taxonomy" id="1206767"/>
    <lineage>
        <taxon>Bacteria</taxon>
        <taxon>Pseudomonadati</taxon>
        <taxon>Thermodesulfobacteriota</taxon>
        <taxon>Desulfovibrionia</taxon>
        <taxon>Desulfovibrionales</taxon>
        <taxon>Desulfovibrionaceae</taxon>
        <taxon>Solidesulfovibrio</taxon>
    </lineage>
</organism>
<evidence type="ECO:0000313" key="2">
    <source>
        <dbReference type="Proteomes" id="UP000006272"/>
    </source>
</evidence>
<sequence>MPSIISNDEVLINNVLSKMSALATSEAINIAGSKDHGKAEIISLSFSYPFDDEILNLLRNKILPLENNEVLYERINIIKDIWFLLVEKSIKCLRYFDEREPYLKFTQKKPQAYGLDELKKYYEEFAGFEALLYSSNQFYRDHVIHLFRTWLIGLNILITDPGGVHFFNKISIEGDHLQTFTMNFFEIISVWTIASLCHDLGYPLEKFKEILHKTSKMMEFLVSNPSISQDIKFSGTQDKINEFIVKMISSKMKPVADNFYARTQSKYYIKYSKSLEDYSHGIISALIIYKSLLYFLESDFSTHDDHVFGTEDARQYYMRRDILRSIASHTCRDIYHMHSTSLPLLLIICDDLQEWGRKKWSDFYSNSSSTNINFSLLSYDENNISVEYTFEKAKMPDVEIYVDQFYKQFIKFKTLLRDGQDTEHRSFSFYIRYNITYGKKIINTTLLIPLDNAATFKVEGIGYKRRSEFIRILGKALIKRSVSFVTDYECCIS</sequence>
<dbReference type="PATRIC" id="fig|1206767.3.peg.13"/>
<accession>K6GWJ9</accession>
<reference evidence="1 2" key="1">
    <citation type="submission" date="2012-07" db="EMBL/GenBank/DDBJ databases">
        <title>Draft genome sequence of Desulfovibrio magneticus str. Maddingley MBC34 obtained from a metagenomic sequence of a methanogenic enrichment isolated from coal-seam formation water in Victoria, Australia.</title>
        <authorList>
            <person name="Greenfield P."/>
            <person name="Hendry P."/>
            <person name="Li D."/>
            <person name="Rosewarne C.P."/>
            <person name="Tran-Dinh N."/>
            <person name="Elbourne L.D.H."/>
            <person name="Paulsen I.T."/>
            <person name="Midgley D.J."/>
        </authorList>
    </citation>
    <scope>NUCLEOTIDE SEQUENCE [LARGE SCALE GENOMIC DNA]</scope>
    <source>
        <strain evidence="2">Maddingley MBC34</strain>
    </source>
</reference>
<comment type="caution">
    <text evidence="1">The sequence shown here is derived from an EMBL/GenBank/DDBJ whole genome shotgun (WGS) entry which is preliminary data.</text>
</comment>
<dbReference type="AlphaFoldDB" id="K6GWJ9"/>